<dbReference type="Proteomes" id="UP000663842">
    <property type="component" value="Unassembled WGS sequence"/>
</dbReference>
<dbReference type="EMBL" id="CAJOBG010006652">
    <property type="protein sequence ID" value="CAF4193417.1"/>
    <property type="molecule type" value="Genomic_DNA"/>
</dbReference>
<comment type="caution">
    <text evidence="2">The sequence shown here is derived from an EMBL/GenBank/DDBJ whole genome shotgun (WGS) entry which is preliminary data.</text>
</comment>
<evidence type="ECO:0000256" key="1">
    <source>
        <dbReference type="SAM" id="MobiDB-lite"/>
    </source>
</evidence>
<evidence type="ECO:0000313" key="2">
    <source>
        <dbReference type="EMBL" id="CAF2074735.1"/>
    </source>
</evidence>
<dbReference type="AlphaFoldDB" id="A0A816RNL0"/>
<sequence length="92" mass="10471">MLKSEVISGFRSLKDALRKKVDEQLAKSKGRKQPHQQQPFNTNSSSIYSLVPTVPVITQATSVFDKLSLAEHKAHVLKLIHKWCSDHKENFD</sequence>
<accession>A0A816RNL0</accession>
<dbReference type="Proteomes" id="UP000663887">
    <property type="component" value="Unassembled WGS sequence"/>
</dbReference>
<dbReference type="EMBL" id="CAJNRF010005850">
    <property type="protein sequence ID" value="CAF2074735.1"/>
    <property type="molecule type" value="Genomic_DNA"/>
</dbReference>
<evidence type="ECO:0000313" key="4">
    <source>
        <dbReference type="EMBL" id="CAF4193417.1"/>
    </source>
</evidence>
<keyword evidence="7" id="KW-1185">Reference proteome</keyword>
<protein>
    <submittedName>
        <fullName evidence="2">Uncharacterized protein</fullName>
    </submittedName>
</protein>
<feature type="region of interest" description="Disordered" evidence="1">
    <location>
        <begin position="22"/>
        <end position="45"/>
    </location>
</feature>
<dbReference type="EMBL" id="CAJNRG010015906">
    <property type="protein sequence ID" value="CAF2186113.1"/>
    <property type="molecule type" value="Genomic_DNA"/>
</dbReference>
<reference evidence="2" key="1">
    <citation type="submission" date="2021-02" db="EMBL/GenBank/DDBJ databases">
        <authorList>
            <person name="Nowell W R."/>
        </authorList>
    </citation>
    <scope>NUCLEOTIDE SEQUENCE</scope>
</reference>
<dbReference type="Proteomes" id="UP000663856">
    <property type="component" value="Unassembled WGS sequence"/>
</dbReference>
<organism evidence="2 6">
    <name type="scientific">Rotaria magnacalcarata</name>
    <dbReference type="NCBI Taxonomy" id="392030"/>
    <lineage>
        <taxon>Eukaryota</taxon>
        <taxon>Metazoa</taxon>
        <taxon>Spiralia</taxon>
        <taxon>Gnathifera</taxon>
        <taxon>Rotifera</taxon>
        <taxon>Eurotatoria</taxon>
        <taxon>Bdelloidea</taxon>
        <taxon>Philodinida</taxon>
        <taxon>Philodinidae</taxon>
        <taxon>Rotaria</taxon>
    </lineage>
</organism>
<evidence type="ECO:0000313" key="5">
    <source>
        <dbReference type="EMBL" id="CAF4291255.1"/>
    </source>
</evidence>
<dbReference type="Proteomes" id="UP000663866">
    <property type="component" value="Unassembled WGS sequence"/>
</dbReference>
<proteinExistence type="predicted"/>
<evidence type="ECO:0000313" key="6">
    <source>
        <dbReference type="Proteomes" id="UP000663856"/>
    </source>
</evidence>
<evidence type="ECO:0000313" key="3">
    <source>
        <dbReference type="EMBL" id="CAF2186113.1"/>
    </source>
</evidence>
<gene>
    <name evidence="4" type="ORF">OVN521_LOCUS25972</name>
    <name evidence="5" type="ORF">UXM345_LOCUS32888</name>
    <name evidence="2" type="ORF">WKI299_LOCUS14869</name>
    <name evidence="3" type="ORF">XDN619_LOCUS32027</name>
</gene>
<feature type="compositionally biased region" description="Polar residues" evidence="1">
    <location>
        <begin position="35"/>
        <end position="45"/>
    </location>
</feature>
<name>A0A816RNL0_9BILA</name>
<dbReference type="EMBL" id="CAJOBF010010431">
    <property type="protein sequence ID" value="CAF4291255.1"/>
    <property type="molecule type" value="Genomic_DNA"/>
</dbReference>
<evidence type="ECO:0000313" key="7">
    <source>
        <dbReference type="Proteomes" id="UP000663866"/>
    </source>
</evidence>